<dbReference type="PANTHER" id="PTHR34387">
    <property type="entry name" value="SLR1258 PROTEIN"/>
    <property type="match status" value="1"/>
</dbReference>
<reference evidence="2" key="1">
    <citation type="journal article" date="2018" name="Front. Microbiol.">
        <title>Genome-Based Analysis Reveals the Taxonomy and Diversity of the Family Idiomarinaceae.</title>
        <authorList>
            <person name="Liu Y."/>
            <person name="Lai Q."/>
            <person name="Shao Z."/>
        </authorList>
    </citation>
    <scope>NUCLEOTIDE SEQUENCE [LARGE SCALE GENOMIC DNA]</scope>
    <source>
        <strain evidence="2">c121</strain>
    </source>
</reference>
<organism evidence="1 2">
    <name type="scientific">Pseudidiomarina sediminum</name>
    <dbReference type="NCBI Taxonomy" id="431675"/>
    <lineage>
        <taxon>Bacteria</taxon>
        <taxon>Pseudomonadati</taxon>
        <taxon>Pseudomonadota</taxon>
        <taxon>Gammaproteobacteria</taxon>
        <taxon>Alteromonadales</taxon>
        <taxon>Idiomarinaceae</taxon>
        <taxon>Pseudidiomarina</taxon>
    </lineage>
</organism>
<comment type="caution">
    <text evidence="1">The sequence shown here is derived from an EMBL/GenBank/DDBJ whole genome shotgun (WGS) entry which is preliminary data.</text>
</comment>
<proteinExistence type="predicted"/>
<dbReference type="InterPro" id="IPR007497">
    <property type="entry name" value="SIMPL/DUF541"/>
</dbReference>
<dbReference type="InterPro" id="IPR052022">
    <property type="entry name" value="26kDa_periplasmic_antigen"/>
</dbReference>
<evidence type="ECO:0000313" key="2">
    <source>
        <dbReference type="Proteomes" id="UP000287022"/>
    </source>
</evidence>
<dbReference type="PANTHER" id="PTHR34387:SF2">
    <property type="entry name" value="SLR1258 PROTEIN"/>
    <property type="match status" value="1"/>
</dbReference>
<dbReference type="Proteomes" id="UP000287022">
    <property type="component" value="Unassembled WGS sequence"/>
</dbReference>
<dbReference type="GO" id="GO:0006974">
    <property type="term" value="P:DNA damage response"/>
    <property type="evidence" value="ECO:0007669"/>
    <property type="project" value="TreeGrafter"/>
</dbReference>
<dbReference type="STRING" id="1122124.GCA_000423165_01890"/>
<dbReference type="InterPro" id="IPR016907">
    <property type="entry name" value="UCP029033"/>
</dbReference>
<dbReference type="Pfam" id="PF04402">
    <property type="entry name" value="SIMPL"/>
    <property type="match status" value="1"/>
</dbReference>
<dbReference type="Gene3D" id="3.30.70.2970">
    <property type="entry name" value="Protein of unknown function (DUF541), domain 2"/>
    <property type="match status" value="1"/>
</dbReference>
<gene>
    <name evidence="1" type="ORF">CWI80_10150</name>
</gene>
<dbReference type="AlphaFoldDB" id="A0A432Z2U2"/>
<dbReference type="EMBL" id="PIQE01000003">
    <property type="protein sequence ID" value="RUO72153.1"/>
    <property type="molecule type" value="Genomic_DNA"/>
</dbReference>
<dbReference type="RefSeq" id="WP_026860620.1">
    <property type="nucleotide sequence ID" value="NZ_JAHVIQ010000002.1"/>
</dbReference>
<dbReference type="PIRSF" id="PIRSF029033">
    <property type="entry name" value="UCP029033"/>
    <property type="match status" value="1"/>
</dbReference>
<accession>A0A432Z2U2</accession>
<protein>
    <submittedName>
        <fullName evidence="1">SIMPL domain-containing protein</fullName>
    </submittedName>
</protein>
<sequence length="237" mass="26178">MRLTLPAAILGAALILAFVFGANSIGNALLETRAMERSVTVKGLSEREYIADTVIWPIQFTSASNDVNEIYQDIEASKSKVVAFLLLKGVNAEEISTSSPNIVDKSAQRYGGSGPAPFRYTATQTITVYSSKVEAIREIMSSLSELGKQGIVLNGDDYQSQPEYMFTRLNEIKPEMIEEATIKAREVAQKFAEDSQSELGKIKRASQGQFTIGSRDRHNPHLKTIRVVSTIEYYLSD</sequence>
<evidence type="ECO:0000313" key="1">
    <source>
        <dbReference type="EMBL" id="RUO72153.1"/>
    </source>
</evidence>
<keyword evidence="2" id="KW-1185">Reference proteome</keyword>
<name>A0A432Z2U2_9GAMM</name>